<protein>
    <submittedName>
        <fullName evidence="1">Uncharacterized protein</fullName>
    </submittedName>
</protein>
<gene>
    <name evidence="1" type="ORF">MLD38_022450</name>
</gene>
<dbReference type="Proteomes" id="UP001057402">
    <property type="component" value="Chromosome 6"/>
</dbReference>
<reference evidence="2" key="1">
    <citation type="journal article" date="2023" name="Front. Plant Sci.">
        <title>Chromosomal-level genome assembly of Melastoma candidum provides insights into trichome evolution.</title>
        <authorList>
            <person name="Zhong Y."/>
            <person name="Wu W."/>
            <person name="Sun C."/>
            <person name="Zou P."/>
            <person name="Liu Y."/>
            <person name="Dai S."/>
            <person name="Zhou R."/>
        </authorList>
    </citation>
    <scope>NUCLEOTIDE SEQUENCE [LARGE SCALE GENOMIC DNA]</scope>
</reference>
<keyword evidence="2" id="KW-1185">Reference proteome</keyword>
<organism evidence="1 2">
    <name type="scientific">Melastoma candidum</name>
    <dbReference type="NCBI Taxonomy" id="119954"/>
    <lineage>
        <taxon>Eukaryota</taxon>
        <taxon>Viridiplantae</taxon>
        <taxon>Streptophyta</taxon>
        <taxon>Embryophyta</taxon>
        <taxon>Tracheophyta</taxon>
        <taxon>Spermatophyta</taxon>
        <taxon>Magnoliopsida</taxon>
        <taxon>eudicotyledons</taxon>
        <taxon>Gunneridae</taxon>
        <taxon>Pentapetalae</taxon>
        <taxon>rosids</taxon>
        <taxon>malvids</taxon>
        <taxon>Myrtales</taxon>
        <taxon>Melastomataceae</taxon>
        <taxon>Melastomatoideae</taxon>
        <taxon>Melastomateae</taxon>
        <taxon>Melastoma</taxon>
    </lineage>
</organism>
<comment type="caution">
    <text evidence="1">The sequence shown here is derived from an EMBL/GenBank/DDBJ whole genome shotgun (WGS) entry which is preliminary data.</text>
</comment>
<sequence length="80" mass="9096">MDSVPAEPSKWTFDLFSAVRTSDGKILARGAQYDNYEEIGELDGVSQFVSSKEFEELNIGFILDEWQASTANEFRVFYSD</sequence>
<accession>A0ACB9QN71</accession>
<evidence type="ECO:0000313" key="2">
    <source>
        <dbReference type="Proteomes" id="UP001057402"/>
    </source>
</evidence>
<proteinExistence type="predicted"/>
<evidence type="ECO:0000313" key="1">
    <source>
        <dbReference type="EMBL" id="KAI4366589.1"/>
    </source>
</evidence>
<name>A0ACB9QN71_9MYRT</name>
<dbReference type="EMBL" id="CM042885">
    <property type="protein sequence ID" value="KAI4366589.1"/>
    <property type="molecule type" value="Genomic_DNA"/>
</dbReference>